<protein>
    <submittedName>
        <fullName evidence="1">Uncharacterized protein</fullName>
    </submittedName>
</protein>
<evidence type="ECO:0000313" key="1">
    <source>
        <dbReference type="EMBL" id="KAE8038601.1"/>
    </source>
</evidence>
<dbReference type="AlphaFoldDB" id="A0A660KS38"/>
<organism evidence="1 2">
    <name type="scientific">Carpinus fangiana</name>
    <dbReference type="NCBI Taxonomy" id="176857"/>
    <lineage>
        <taxon>Eukaryota</taxon>
        <taxon>Viridiplantae</taxon>
        <taxon>Streptophyta</taxon>
        <taxon>Embryophyta</taxon>
        <taxon>Tracheophyta</taxon>
        <taxon>Spermatophyta</taxon>
        <taxon>Magnoliopsida</taxon>
        <taxon>eudicotyledons</taxon>
        <taxon>Gunneridae</taxon>
        <taxon>Pentapetalae</taxon>
        <taxon>rosids</taxon>
        <taxon>fabids</taxon>
        <taxon>Fagales</taxon>
        <taxon>Betulaceae</taxon>
        <taxon>Carpinus</taxon>
    </lineage>
</organism>
<keyword evidence="2" id="KW-1185">Reference proteome</keyword>
<dbReference type="Proteomes" id="UP000327013">
    <property type="component" value="Chromosome 4"/>
</dbReference>
<dbReference type="OrthoDB" id="691673at2759"/>
<accession>A0A660KS38</accession>
<name>A0A660KS38_9ROSI</name>
<evidence type="ECO:0000313" key="2">
    <source>
        <dbReference type="Proteomes" id="UP000327013"/>
    </source>
</evidence>
<reference evidence="1 2" key="1">
    <citation type="submission" date="2019-06" db="EMBL/GenBank/DDBJ databases">
        <title>A chromosomal-level reference genome of Carpinus fangiana (Coryloideae, Betulaceae).</title>
        <authorList>
            <person name="Yang X."/>
            <person name="Wang Z."/>
            <person name="Zhang L."/>
            <person name="Hao G."/>
            <person name="Liu J."/>
            <person name="Yang Y."/>
        </authorList>
    </citation>
    <scope>NUCLEOTIDE SEQUENCE [LARGE SCALE GENOMIC DNA]</scope>
    <source>
        <strain evidence="1">Cfa_2016G</strain>
        <tissue evidence="1">Leaf</tissue>
    </source>
</reference>
<dbReference type="EMBL" id="CM017324">
    <property type="protein sequence ID" value="KAE8038601.1"/>
    <property type="molecule type" value="Genomic_DNA"/>
</dbReference>
<sequence>MEMAFPDHVAPFPEVVELIYVHPTAVIQSSVELIGHGQTLPLKKLRPIRCCSVQWPANPQPKDQWPANPQPNYWRRLATSYSAGEHPTKPANHYDPRLGGIFMCLCIHHTF</sequence>
<gene>
    <name evidence="1" type="ORF">FH972_011095</name>
</gene>
<proteinExistence type="predicted"/>